<feature type="region of interest" description="Disordered" evidence="5">
    <location>
        <begin position="52"/>
        <end position="81"/>
    </location>
</feature>
<comment type="caution">
    <text evidence="8">The sequence shown here is derived from an EMBL/GenBank/DDBJ whole genome shotgun (WGS) entry which is preliminary data.</text>
</comment>
<dbReference type="Proteomes" id="UP001302120">
    <property type="component" value="Unassembled WGS sequence"/>
</dbReference>
<feature type="transmembrane region" description="Helical" evidence="6">
    <location>
        <begin position="6"/>
        <end position="26"/>
    </location>
</feature>
<sequence length="291" mass="32316">MKFINWATRILIISLILTTVMIVLSLGRIQSNQITSNPEIPDPSIDWSQYPEAELQSATEPEEEAPADLPPPSVSSNQSSGRYRTTAAFNQYIPDYDIIAVHPSNYGERYSQDVNGLPLNNQAIIVLHETGDSAASAVNFFKTLNQDDNVQASYHALIQLDGKIIYLVPPDKRAYGAANSVFESPNGVETVITNPDLPSSVNNFAYHVSLETPPDGRGNNFLKSHSGYTELQYNSLAWLIAQSQVPDYRITTHAAVDRSGQKNDPLSFDGDKFLRLLHSYRELTPNYQAQN</sequence>
<dbReference type="PANTHER" id="PTHR30417">
    <property type="entry name" value="N-ACETYLMURAMOYL-L-ALANINE AMIDASE AMID"/>
    <property type="match status" value="1"/>
</dbReference>
<evidence type="ECO:0000313" key="9">
    <source>
        <dbReference type="Proteomes" id="UP001302120"/>
    </source>
</evidence>
<dbReference type="EC" id="3.5.1.28" evidence="2"/>
<evidence type="ECO:0000256" key="3">
    <source>
        <dbReference type="ARBA" id="ARBA00022801"/>
    </source>
</evidence>
<evidence type="ECO:0000256" key="1">
    <source>
        <dbReference type="ARBA" id="ARBA00001561"/>
    </source>
</evidence>
<dbReference type="EMBL" id="JAYGHG010000009">
    <property type="protein sequence ID" value="MEA5581286.1"/>
    <property type="molecule type" value="Genomic_DNA"/>
</dbReference>
<keyword evidence="3" id="KW-0378">Hydrolase</keyword>
<dbReference type="InterPro" id="IPR036505">
    <property type="entry name" value="Amidase/PGRP_sf"/>
</dbReference>
<keyword evidence="9" id="KW-1185">Reference proteome</keyword>
<dbReference type="Gene3D" id="3.40.80.10">
    <property type="entry name" value="Peptidoglycan recognition protein-like"/>
    <property type="match status" value="1"/>
</dbReference>
<comment type="catalytic activity">
    <reaction evidence="1">
        <text>Hydrolyzes the link between N-acetylmuramoyl residues and L-amino acid residues in certain cell-wall glycopeptides.</text>
        <dbReference type="EC" id="3.5.1.28"/>
    </reaction>
</comment>
<accession>A0ABU5UE61</accession>
<dbReference type="InterPro" id="IPR002502">
    <property type="entry name" value="Amidase_domain"/>
</dbReference>
<dbReference type="SUPFAM" id="SSF55846">
    <property type="entry name" value="N-acetylmuramoyl-L-alanine amidase-like"/>
    <property type="match status" value="1"/>
</dbReference>
<evidence type="ECO:0000313" key="8">
    <source>
        <dbReference type="EMBL" id="MEA5581286.1"/>
    </source>
</evidence>
<keyword evidence="6" id="KW-1133">Transmembrane helix</keyword>
<evidence type="ECO:0000256" key="4">
    <source>
        <dbReference type="ARBA" id="ARBA00023316"/>
    </source>
</evidence>
<evidence type="ECO:0000256" key="5">
    <source>
        <dbReference type="SAM" id="MobiDB-lite"/>
    </source>
</evidence>
<keyword evidence="6" id="KW-0812">Transmembrane</keyword>
<dbReference type="CDD" id="cd06583">
    <property type="entry name" value="PGRP"/>
    <property type="match status" value="1"/>
</dbReference>
<feature type="domain" description="N-acetylmuramoyl-L-alanine amidase" evidence="7">
    <location>
        <begin position="111"/>
        <end position="266"/>
    </location>
</feature>
<reference evidence="8 9" key="1">
    <citation type="submission" date="2023-12" db="EMBL/GenBank/DDBJ databases">
        <title>Baltic Sea Cyanobacteria.</title>
        <authorList>
            <person name="Delbaje E."/>
            <person name="Fewer D.P."/>
            <person name="Shishido T.K."/>
        </authorList>
    </citation>
    <scope>NUCLEOTIDE SEQUENCE [LARGE SCALE GENOMIC DNA]</scope>
    <source>
        <strain evidence="8 9">UHCC-0300</strain>
    </source>
</reference>
<gene>
    <name evidence="8" type="ORF">VB620_08025</name>
</gene>
<dbReference type="RefSeq" id="WP_323195624.1">
    <property type="nucleotide sequence ID" value="NZ_JAYGHG010000009.1"/>
</dbReference>
<keyword evidence="4" id="KW-0961">Cell wall biogenesis/degradation</keyword>
<evidence type="ECO:0000256" key="6">
    <source>
        <dbReference type="SAM" id="Phobius"/>
    </source>
</evidence>
<organism evidence="8 9">
    <name type="scientific">Nodularia harveyana UHCC-0300</name>
    <dbReference type="NCBI Taxonomy" id="2974287"/>
    <lineage>
        <taxon>Bacteria</taxon>
        <taxon>Bacillati</taxon>
        <taxon>Cyanobacteriota</taxon>
        <taxon>Cyanophyceae</taxon>
        <taxon>Nostocales</taxon>
        <taxon>Nodulariaceae</taxon>
        <taxon>Nodularia</taxon>
    </lineage>
</organism>
<proteinExistence type="predicted"/>
<keyword evidence="6" id="KW-0472">Membrane</keyword>
<dbReference type="SMART" id="SM00644">
    <property type="entry name" value="Ami_2"/>
    <property type="match status" value="1"/>
</dbReference>
<evidence type="ECO:0000259" key="7">
    <source>
        <dbReference type="SMART" id="SM00644"/>
    </source>
</evidence>
<name>A0ABU5UE61_9CYAN</name>
<dbReference type="InterPro" id="IPR051206">
    <property type="entry name" value="NAMLAA_amidase_2"/>
</dbReference>
<dbReference type="Pfam" id="PF01510">
    <property type="entry name" value="Amidase_2"/>
    <property type="match status" value="1"/>
</dbReference>
<evidence type="ECO:0000256" key="2">
    <source>
        <dbReference type="ARBA" id="ARBA00011901"/>
    </source>
</evidence>
<dbReference type="PANTHER" id="PTHR30417:SF1">
    <property type="entry name" value="N-ACETYLMURAMOYL-L-ALANINE AMIDASE AMID"/>
    <property type="match status" value="1"/>
</dbReference>
<protein>
    <recommendedName>
        <fullName evidence="2">N-acetylmuramoyl-L-alanine amidase</fullName>
        <ecNumber evidence="2">3.5.1.28</ecNumber>
    </recommendedName>
</protein>